<feature type="domain" description="SnoaL-like" evidence="1">
    <location>
        <begin position="13"/>
        <end position="125"/>
    </location>
</feature>
<dbReference type="InterPro" id="IPR032710">
    <property type="entry name" value="NTF2-like_dom_sf"/>
</dbReference>
<comment type="caution">
    <text evidence="2">The sequence shown here is derived from an EMBL/GenBank/DDBJ whole genome shotgun (WGS) entry which is preliminary data.</text>
</comment>
<evidence type="ECO:0000313" key="2">
    <source>
        <dbReference type="EMBL" id="GAB92373.1"/>
    </source>
</evidence>
<dbReference type="OrthoDB" id="3173051at2"/>
<dbReference type="Gene3D" id="3.10.450.50">
    <property type="match status" value="1"/>
</dbReference>
<organism evidence="2 3">
    <name type="scientific">Gordonia rhizosphera NBRC 16068</name>
    <dbReference type="NCBI Taxonomy" id="1108045"/>
    <lineage>
        <taxon>Bacteria</taxon>
        <taxon>Bacillati</taxon>
        <taxon>Actinomycetota</taxon>
        <taxon>Actinomycetes</taxon>
        <taxon>Mycobacteriales</taxon>
        <taxon>Gordoniaceae</taxon>
        <taxon>Gordonia</taxon>
    </lineage>
</organism>
<proteinExistence type="predicted"/>
<name>K6V844_9ACTN</name>
<dbReference type="Pfam" id="PF13577">
    <property type="entry name" value="SnoaL_4"/>
    <property type="match status" value="1"/>
</dbReference>
<gene>
    <name evidence="2" type="ORF">GORHZ_171_00460</name>
</gene>
<dbReference type="eggNOG" id="COG5517">
    <property type="taxonomic scope" value="Bacteria"/>
</dbReference>
<protein>
    <submittedName>
        <fullName evidence="2">Putative dehydratase</fullName>
    </submittedName>
</protein>
<evidence type="ECO:0000313" key="3">
    <source>
        <dbReference type="Proteomes" id="UP000008363"/>
    </source>
</evidence>
<accession>K6V844</accession>
<dbReference type="AlphaFoldDB" id="K6V844"/>
<dbReference type="Proteomes" id="UP000008363">
    <property type="component" value="Unassembled WGS sequence"/>
</dbReference>
<dbReference type="RefSeq" id="WP_006336723.1">
    <property type="nucleotide sequence ID" value="NZ_BAHC01000171.1"/>
</dbReference>
<keyword evidence="3" id="KW-1185">Reference proteome</keyword>
<evidence type="ECO:0000259" key="1">
    <source>
        <dbReference type="Pfam" id="PF13577"/>
    </source>
</evidence>
<reference evidence="2 3" key="1">
    <citation type="submission" date="2012-08" db="EMBL/GenBank/DDBJ databases">
        <title>Whole genome shotgun sequence of Gordonia rhizosphera NBRC 16068.</title>
        <authorList>
            <person name="Takarada H."/>
            <person name="Isaki S."/>
            <person name="Hosoyama A."/>
            <person name="Tsuchikane K."/>
            <person name="Katsumata H."/>
            <person name="Baba S."/>
            <person name="Ohji S."/>
            <person name="Yamazaki S."/>
            <person name="Fujita N."/>
        </authorList>
    </citation>
    <scope>NUCLEOTIDE SEQUENCE [LARGE SCALE GENOMIC DNA]</scope>
    <source>
        <strain evidence="2 3">NBRC 16068</strain>
    </source>
</reference>
<dbReference type="InterPro" id="IPR037401">
    <property type="entry name" value="SnoaL-like"/>
</dbReference>
<dbReference type="SUPFAM" id="SSF54427">
    <property type="entry name" value="NTF2-like"/>
    <property type="match status" value="1"/>
</dbReference>
<sequence length="165" mass="18964">MRNDTVEALIAFEGIRRTKARYQYLLDTKQWDEWASLFTEDFRWETQGGVVVEGREKFVEMTRTYIDKVSTVHQVHAPVLDLLSPTTASGIWPMFDYVELEEGAAQGYGYYHETYRLEGSEWKLTTQFLSRIRMDNVEALRAGTEVVFSPLDVMIAATRALPGLA</sequence>
<dbReference type="STRING" id="1108045.GORHZ_171_00460"/>
<dbReference type="EMBL" id="BAHC01000171">
    <property type="protein sequence ID" value="GAB92373.1"/>
    <property type="molecule type" value="Genomic_DNA"/>
</dbReference>